<evidence type="ECO:0000313" key="5">
    <source>
        <dbReference type="Proteomes" id="UP000186292"/>
    </source>
</evidence>
<name>A0A1N7IX32_9CORY</name>
<accession>A0A1N7IX32</accession>
<gene>
    <name evidence="4" type="ORF">SAMN05444817_102233</name>
</gene>
<dbReference type="PIRSF" id="PIRSF016838">
    <property type="entry name" value="PafC"/>
    <property type="match status" value="1"/>
</dbReference>
<organism evidence="4 5">
    <name type="scientific">Corynebacterium appendicis CIP 107643</name>
    <dbReference type="NCBI Taxonomy" id="1161099"/>
    <lineage>
        <taxon>Bacteria</taxon>
        <taxon>Bacillati</taxon>
        <taxon>Actinomycetota</taxon>
        <taxon>Actinomycetes</taxon>
        <taxon>Mycobacteriales</taxon>
        <taxon>Corynebacteriaceae</taxon>
        <taxon>Corynebacterium</taxon>
    </lineage>
</organism>
<dbReference type="InterPro" id="IPR043839">
    <property type="entry name" value="PafC_HTH"/>
</dbReference>
<dbReference type="Pfam" id="PF25583">
    <property type="entry name" value="WCX"/>
    <property type="match status" value="1"/>
</dbReference>
<dbReference type="PANTHER" id="PTHR34580">
    <property type="match status" value="1"/>
</dbReference>
<dbReference type="AlphaFoldDB" id="A0A1N7IX32"/>
<reference evidence="5" key="1">
    <citation type="submission" date="2017-01" db="EMBL/GenBank/DDBJ databases">
        <authorList>
            <person name="Varghese N."/>
            <person name="Submissions S."/>
        </authorList>
    </citation>
    <scope>NUCLEOTIDE SEQUENCE [LARGE SCALE GENOMIC DNA]</scope>
    <source>
        <strain evidence="5">DSM 44531</strain>
    </source>
</reference>
<sequence length="317" mass="34674">MAEARKDSPEKLAALVRALNLIPYLHQHPHATPMEIARDLGHSPAEVMDDLRRLQMSGVGSGPGELIDLAAEWTGVTVIDDQGLNTPLRLTPTEANALLLTLESLETMPGLVDQRAVNSAAQKLRDVMRAKGVPDAEQPQTSGPEAVVSQALSQRRMLELTYYSATSDTLRARAVSPMGLFHRDGNTYLSAFEDGDAKTFRLDRIKDAQLLDVPSTPAPKVTYDADDPFGFRQANVAELRIASEATWLADYWQIELADTRSENETEHGWVAATMPYGSDDWLIRFCLSQADRVRVVSPPHIAQAVAAAGSAGLERYA</sequence>
<dbReference type="InterPro" id="IPR051534">
    <property type="entry name" value="CBASS_pafABC_assoc_protein"/>
</dbReference>
<feature type="domain" description="WYL" evidence="1">
    <location>
        <begin position="147"/>
        <end position="209"/>
    </location>
</feature>
<dbReference type="STRING" id="1161099.SAMN05444817_102233"/>
<dbReference type="RefSeq" id="WP_076598552.1">
    <property type="nucleotide sequence ID" value="NZ_CP046976.1"/>
</dbReference>
<dbReference type="InterPro" id="IPR057727">
    <property type="entry name" value="WCX_dom"/>
</dbReference>
<evidence type="ECO:0000259" key="2">
    <source>
        <dbReference type="Pfam" id="PF19187"/>
    </source>
</evidence>
<dbReference type="InterPro" id="IPR026881">
    <property type="entry name" value="WYL_dom"/>
</dbReference>
<dbReference type="Proteomes" id="UP000186292">
    <property type="component" value="Unassembled WGS sequence"/>
</dbReference>
<dbReference type="Pfam" id="PF13280">
    <property type="entry name" value="WYL"/>
    <property type="match status" value="1"/>
</dbReference>
<dbReference type="OrthoDB" id="5174471at2"/>
<dbReference type="PANTHER" id="PTHR34580:SF1">
    <property type="entry name" value="PROTEIN PAFC"/>
    <property type="match status" value="1"/>
</dbReference>
<evidence type="ECO:0000259" key="1">
    <source>
        <dbReference type="Pfam" id="PF13280"/>
    </source>
</evidence>
<feature type="domain" description="PafC HTH" evidence="2">
    <location>
        <begin position="14"/>
        <end position="125"/>
    </location>
</feature>
<dbReference type="PROSITE" id="PS52050">
    <property type="entry name" value="WYL"/>
    <property type="match status" value="1"/>
</dbReference>
<keyword evidence="4" id="KW-0647">Proteasome</keyword>
<keyword evidence="5" id="KW-1185">Reference proteome</keyword>
<evidence type="ECO:0000313" key="4">
    <source>
        <dbReference type="EMBL" id="SIS41551.1"/>
    </source>
</evidence>
<feature type="domain" description="WCX" evidence="3">
    <location>
        <begin position="237"/>
        <end position="309"/>
    </location>
</feature>
<proteinExistence type="predicted"/>
<evidence type="ECO:0000259" key="3">
    <source>
        <dbReference type="Pfam" id="PF25583"/>
    </source>
</evidence>
<dbReference type="InterPro" id="IPR028349">
    <property type="entry name" value="PafC-like"/>
</dbReference>
<dbReference type="EMBL" id="FTOF01000002">
    <property type="protein sequence ID" value="SIS41551.1"/>
    <property type="molecule type" value="Genomic_DNA"/>
</dbReference>
<protein>
    <submittedName>
        <fullName evidence="4">Proteasome accessory factor C</fullName>
    </submittedName>
</protein>
<dbReference type="Pfam" id="PF19187">
    <property type="entry name" value="HTH_PafC"/>
    <property type="match status" value="1"/>
</dbReference>
<dbReference type="GO" id="GO:0000502">
    <property type="term" value="C:proteasome complex"/>
    <property type="evidence" value="ECO:0007669"/>
    <property type="project" value="UniProtKB-KW"/>
</dbReference>